<keyword evidence="1" id="KW-0645">Protease</keyword>
<dbReference type="GO" id="GO:0004190">
    <property type="term" value="F:aspartic-type endopeptidase activity"/>
    <property type="evidence" value="ECO:0007669"/>
    <property type="project" value="UniProtKB-KW"/>
</dbReference>
<feature type="domain" description="Integrase catalytic" evidence="3">
    <location>
        <begin position="562"/>
        <end position="669"/>
    </location>
</feature>
<dbReference type="InterPro" id="IPR057670">
    <property type="entry name" value="SH3_retrovirus"/>
</dbReference>
<dbReference type="Pfam" id="PF22936">
    <property type="entry name" value="Pol_BBD"/>
    <property type="match status" value="1"/>
</dbReference>
<feature type="compositionally biased region" description="Gly residues" evidence="2">
    <location>
        <begin position="258"/>
        <end position="272"/>
    </location>
</feature>
<gene>
    <name evidence="4" type="primary">OSJNBa0017O06.12</name>
</gene>
<dbReference type="Pfam" id="PF07727">
    <property type="entry name" value="RVT_2"/>
    <property type="match status" value="1"/>
</dbReference>
<dbReference type="Proteomes" id="UP000000763">
    <property type="component" value="Chromosome 5"/>
</dbReference>
<dbReference type="InterPro" id="IPR025724">
    <property type="entry name" value="GAG-pre-integrase_dom"/>
</dbReference>
<proteinExistence type="predicted"/>
<dbReference type="Pfam" id="PF13976">
    <property type="entry name" value="gag_pre-integrs"/>
    <property type="match status" value="1"/>
</dbReference>
<dbReference type="InterPro" id="IPR036397">
    <property type="entry name" value="RNaseH_sf"/>
</dbReference>
<dbReference type="GO" id="GO:0015074">
    <property type="term" value="P:DNA integration"/>
    <property type="evidence" value="ECO:0007669"/>
    <property type="project" value="InterPro"/>
</dbReference>
<dbReference type="SUPFAM" id="SSF56672">
    <property type="entry name" value="DNA/RNA polymerases"/>
    <property type="match status" value="1"/>
</dbReference>
<dbReference type="PANTHER" id="PTHR11439">
    <property type="entry name" value="GAG-POL-RELATED RETROTRANSPOSON"/>
    <property type="match status" value="1"/>
</dbReference>
<keyword evidence="1" id="KW-0064">Aspartyl protease</keyword>
<dbReference type="InterPro" id="IPR013103">
    <property type="entry name" value="RVT_2"/>
</dbReference>
<reference evidence="5" key="2">
    <citation type="journal article" date="2008" name="Nucleic Acids Res.">
        <title>The rice annotation project database (RAP-DB): 2008 update.</title>
        <authorList>
            <consortium name="The rice annotation project (RAP)"/>
        </authorList>
    </citation>
    <scope>GENOME REANNOTATION</scope>
    <source>
        <strain evidence="5">cv. Nipponbare</strain>
    </source>
</reference>
<dbReference type="InterPro" id="IPR043502">
    <property type="entry name" value="DNA/RNA_pol_sf"/>
</dbReference>
<dbReference type="Pfam" id="PF25597">
    <property type="entry name" value="SH3_retrovirus"/>
    <property type="match status" value="1"/>
</dbReference>
<protein>
    <recommendedName>
        <fullName evidence="3">Integrase catalytic domain-containing protein</fullName>
    </recommendedName>
</protein>
<evidence type="ECO:0000313" key="5">
    <source>
        <dbReference type="Proteomes" id="UP000000763"/>
    </source>
</evidence>
<dbReference type="PANTHER" id="PTHR11439:SF515">
    <property type="entry name" value="GAG-POL POLYPROTEIN"/>
    <property type="match status" value="1"/>
</dbReference>
<accession>Q5TKD7</accession>
<keyword evidence="1" id="KW-0378">Hydrolase</keyword>
<dbReference type="PROSITE" id="PS50994">
    <property type="entry name" value="INTEGRASE"/>
    <property type="match status" value="1"/>
</dbReference>
<evidence type="ECO:0000259" key="3">
    <source>
        <dbReference type="PROSITE" id="PS50994"/>
    </source>
</evidence>
<dbReference type="Gene3D" id="3.30.420.10">
    <property type="entry name" value="Ribonuclease H-like superfamily/Ribonuclease H"/>
    <property type="match status" value="2"/>
</dbReference>
<sequence>MSSEDGNPRYTPPGRRGAAGGSGSSGAGNDGQIVMQQAPRETCVPLRYPVLTRTNYADWALLMRVNLQAQGLWAAVDPGYAEFREDRQAMAALLQAVPKEMLRPLSKKDTAKEVWDAIKTMRVGVDRVREAREQALRSQYEAIQFKDGETVEDFALRLHALVIDIRDMGGTLTDEHMLKKLLRVVPFHYHQLALSIEQMLDLKTMPLEELVGRLAAIESYKPEWTARMKKKEPQDTSPGKKGAGSSSSSKKQWRGKRGGQGCSGEGSSGKDGGAPAASRDRSSECRKPRRERRQEAHVAEAQEEPVLLLATASAMVTTAAPGTIVLDEPHAQLHVGRHEQLSPDRWFLDTGASNHMSGHREFFTDLDDTVRGVVRFGDGSVIDICGFGDVTLECYNGAHRIVSGVYYIPKLKSNLISLGQLDENGCAIHIDDGVMTIRDRARALVAKVTRTEGRSYLLDLKVAQPVCLVASCEEVPWLWHARYGHLNFDSLRRLAQGAMVRGLPDIEQVDRICDCCQIAKQRRAPFPSEAKYRATEPLELVHGDLCGPISPATPGGKRHLLLLVDDMSRYMWVVLLGTKDQAPAAIRDIQAKGVACDVTSPLPYSPQQNGVVERRNQTIVAMARSLLKAKEMPGRFWGEVVVTAVHILNRSPTRALDGLTPYEAWYGRRPNVHYFRTFGCVAYVKNVRPHLSKLEDRSKAMVFLGYEDGSKAYRVFDLVTNRVHVSRDVVFDEEAKWDWAATGTGDDEADPADIFSISYTFHSVLDDEQCSGARPDADEPQDAVTPAPRRYRTLANINETTSPVREFQYSGLCLLAADEPVSFTEAEVQACWRKAMIDEVKSIEENKTWSLVPLPAEHRPIGLKWVYKIKRDLVGSIVKYKARLVAKGYVQQHGIDFEEVFAPVARIETVRSLLALAAQEGWQVHHMDVKSAFLNGDLEEEVYVSQPLGFEVTGEEAKVYRLHKALYGLRQAPRAWYAKLDATLIKMGFEGSTSDPAVYKRNSEHSTLIVGVYVDDLVIIGSQVSVIQGFKVEMQKEFKMSDLGLLSFYLGIQVKQTATGIALNQSAYALNILKKNGMDGCNPCQVPMEARLRLSKESTNSLVDATQYRSLIGSLRYLANTRLDLAYAVGYLSRFMEKPATDHLAAAKHLLRYVAGTVGWGCWYGRKQSNIVPLTGYCDSDMGGDVDDRKSTTGVVFALGENIITWQSQKQKVVALSSCEAEYIAVTTAACQGIWLARLISEITGDEKKCVVLKVDNKSAISLCKNPLLNDRSKHIDTRFHFIRGYVEKKEIEVEYVRTEEQVADILTKSLGRVKFQELQGRLGMLEIQPQY</sequence>
<dbReference type="EMBL" id="AC136520">
    <property type="protein sequence ID" value="AAV59370.1"/>
    <property type="molecule type" value="Genomic_DNA"/>
</dbReference>
<dbReference type="InterPro" id="IPR054722">
    <property type="entry name" value="PolX-like_BBD"/>
</dbReference>
<feature type="compositionally biased region" description="Basic and acidic residues" evidence="2">
    <location>
        <begin position="278"/>
        <end position="300"/>
    </location>
</feature>
<evidence type="ECO:0000256" key="1">
    <source>
        <dbReference type="ARBA" id="ARBA00022750"/>
    </source>
</evidence>
<dbReference type="SUPFAM" id="SSF53098">
    <property type="entry name" value="Ribonuclease H-like"/>
    <property type="match status" value="1"/>
</dbReference>
<dbReference type="InterPro" id="IPR001584">
    <property type="entry name" value="Integrase_cat-core"/>
</dbReference>
<dbReference type="Pfam" id="PF14223">
    <property type="entry name" value="Retrotran_gag_2"/>
    <property type="match status" value="1"/>
</dbReference>
<evidence type="ECO:0000256" key="2">
    <source>
        <dbReference type="SAM" id="MobiDB-lite"/>
    </source>
</evidence>
<feature type="compositionally biased region" description="Low complexity" evidence="2">
    <location>
        <begin position="239"/>
        <end position="250"/>
    </location>
</feature>
<reference evidence="5" key="1">
    <citation type="journal article" date="2005" name="Nature">
        <title>The map-based sequence of the rice genome.</title>
        <authorList>
            <consortium name="International rice genome sequencing project (IRGSP)"/>
            <person name="Matsumoto T."/>
            <person name="Wu J."/>
            <person name="Kanamori H."/>
            <person name="Katayose Y."/>
            <person name="Fujisawa M."/>
            <person name="Namiki N."/>
            <person name="Mizuno H."/>
            <person name="Yamamoto K."/>
            <person name="Antonio B.A."/>
            <person name="Baba T."/>
            <person name="Sakata K."/>
            <person name="Nagamura Y."/>
            <person name="Aoki H."/>
            <person name="Arikawa K."/>
            <person name="Arita K."/>
            <person name="Bito T."/>
            <person name="Chiden Y."/>
            <person name="Fujitsuka N."/>
            <person name="Fukunaka R."/>
            <person name="Hamada M."/>
            <person name="Harada C."/>
            <person name="Hayashi A."/>
            <person name="Hijishita S."/>
            <person name="Honda M."/>
            <person name="Hosokawa S."/>
            <person name="Ichikawa Y."/>
            <person name="Idonuma A."/>
            <person name="Iijima M."/>
            <person name="Ikeda M."/>
            <person name="Ikeno M."/>
            <person name="Ito K."/>
            <person name="Ito S."/>
            <person name="Ito T."/>
            <person name="Ito Y."/>
            <person name="Ito Y."/>
            <person name="Iwabuchi A."/>
            <person name="Kamiya K."/>
            <person name="Karasawa W."/>
            <person name="Kurita K."/>
            <person name="Katagiri S."/>
            <person name="Kikuta A."/>
            <person name="Kobayashi H."/>
            <person name="Kobayashi N."/>
            <person name="Machita K."/>
            <person name="Maehara T."/>
            <person name="Masukawa M."/>
            <person name="Mizubayashi T."/>
            <person name="Mukai Y."/>
            <person name="Nagasaki H."/>
            <person name="Nagata Y."/>
            <person name="Naito S."/>
            <person name="Nakashima M."/>
            <person name="Nakama Y."/>
            <person name="Nakamichi Y."/>
            <person name="Nakamura M."/>
            <person name="Meguro A."/>
            <person name="Negishi M."/>
            <person name="Ohta I."/>
            <person name="Ohta T."/>
            <person name="Okamoto M."/>
            <person name="Ono N."/>
            <person name="Saji S."/>
            <person name="Sakaguchi M."/>
            <person name="Sakai K."/>
            <person name="Shibata M."/>
            <person name="Shimokawa T."/>
            <person name="Song J."/>
            <person name="Takazaki Y."/>
            <person name="Terasawa K."/>
            <person name="Tsugane M."/>
            <person name="Tsuji K."/>
            <person name="Ueda S."/>
            <person name="Waki K."/>
            <person name="Yamagata H."/>
            <person name="Yamamoto M."/>
            <person name="Yamamoto S."/>
            <person name="Yamane H."/>
            <person name="Yoshiki S."/>
            <person name="Yoshihara R."/>
            <person name="Yukawa K."/>
            <person name="Zhong H."/>
            <person name="Yano M."/>
            <person name="Yuan Q."/>
            <person name="Ouyang S."/>
            <person name="Liu J."/>
            <person name="Jones K.M."/>
            <person name="Gansberger K."/>
            <person name="Moffat K."/>
            <person name="Hill J."/>
            <person name="Bera J."/>
            <person name="Fadrosh D."/>
            <person name="Jin S."/>
            <person name="Johri S."/>
            <person name="Kim M."/>
            <person name="Overton L."/>
            <person name="Reardon M."/>
            <person name="Tsitrin T."/>
            <person name="Vuong H."/>
            <person name="Weaver B."/>
            <person name="Ciecko A."/>
            <person name="Tallon L."/>
            <person name="Jackson J."/>
            <person name="Pai G."/>
            <person name="Aken S.V."/>
            <person name="Utterback T."/>
            <person name="Reidmuller S."/>
            <person name="Feldblyum T."/>
            <person name="Hsiao J."/>
            <person name="Zismann V."/>
            <person name="Iobst S."/>
            <person name="de Vazeille A.R."/>
            <person name="Buell C.R."/>
            <person name="Ying K."/>
            <person name="Li Y."/>
            <person name="Lu T."/>
            <person name="Huang Y."/>
            <person name="Zhao Q."/>
            <person name="Feng Q."/>
            <person name="Zhang L."/>
            <person name="Zhu J."/>
            <person name="Weng Q."/>
            <person name="Mu J."/>
            <person name="Lu Y."/>
            <person name="Fan D."/>
            <person name="Liu Y."/>
            <person name="Guan J."/>
            <person name="Zhang Y."/>
            <person name="Yu S."/>
            <person name="Liu X."/>
            <person name="Zhang Y."/>
            <person name="Hong G."/>
            <person name="Han B."/>
            <person name="Choisne N."/>
            <person name="Demange N."/>
            <person name="Orjeda G."/>
            <person name="Samain S."/>
            <person name="Cattolico L."/>
            <person name="Pelletier E."/>
            <person name="Couloux A."/>
            <person name="Segurens B."/>
            <person name="Wincker P."/>
            <person name="D'Hont A."/>
            <person name="Scarpelli C."/>
            <person name="Weissenbach J."/>
            <person name="Salanoubat M."/>
            <person name="Quetier F."/>
            <person name="Yu Y."/>
            <person name="Kim H.R."/>
            <person name="Rambo T."/>
            <person name="Currie J."/>
            <person name="Collura K."/>
            <person name="Luo M."/>
            <person name="Yang T."/>
            <person name="Ammiraju J.S.S."/>
            <person name="Engler F."/>
            <person name="Soderlund C."/>
            <person name="Wing R.A."/>
            <person name="Palmer L.E."/>
            <person name="de la Bastide M."/>
            <person name="Spiegel L."/>
            <person name="Nascimento L."/>
            <person name="Zutavern T."/>
            <person name="O'Shaughnessy A."/>
            <person name="Dike S."/>
            <person name="Dedhia N."/>
            <person name="Preston R."/>
            <person name="Balija V."/>
            <person name="McCombie W.R."/>
            <person name="Chow T."/>
            <person name="Chen H."/>
            <person name="Chung M."/>
            <person name="Chen C."/>
            <person name="Shaw J."/>
            <person name="Wu H."/>
            <person name="Hsiao K."/>
            <person name="Chao Y."/>
            <person name="Chu M."/>
            <person name="Cheng C."/>
            <person name="Hour A."/>
            <person name="Lee P."/>
            <person name="Lin S."/>
            <person name="Lin Y."/>
            <person name="Liou J."/>
            <person name="Liu S."/>
            <person name="Hsing Y."/>
            <person name="Raghuvanshi S."/>
            <person name="Mohanty A."/>
            <person name="Bharti A.K."/>
            <person name="Gaur A."/>
            <person name="Gupta V."/>
            <person name="Kumar D."/>
            <person name="Ravi V."/>
            <person name="Vij S."/>
            <person name="Kapur A."/>
            <person name="Khurana P."/>
            <person name="Khurana P."/>
            <person name="Khurana J.P."/>
            <person name="Tyagi A.K."/>
            <person name="Gaikwad K."/>
            <person name="Singh A."/>
            <person name="Dalal V."/>
            <person name="Srivastava S."/>
            <person name="Dixit A."/>
            <person name="Pal A.K."/>
            <person name="Ghazi I.A."/>
            <person name="Yadav M."/>
            <person name="Pandit A."/>
            <person name="Bhargava A."/>
            <person name="Sureshbabu K."/>
            <person name="Batra K."/>
            <person name="Sharma T.R."/>
            <person name="Mohapatra T."/>
            <person name="Singh N.K."/>
            <person name="Messing J."/>
            <person name="Nelson A.B."/>
            <person name="Fuks G."/>
            <person name="Kavchok S."/>
            <person name="Keizer G."/>
            <person name="Linton E."/>
            <person name="Llaca V."/>
            <person name="Song R."/>
            <person name="Tanyolac B."/>
            <person name="Young S."/>
            <person name="Ho-Il K."/>
            <person name="Hahn J.H."/>
            <person name="Sangsakoo G."/>
            <person name="Vanavichit A."/>
            <person name="de Mattos Luiz.A.T."/>
            <person name="Zimmer P.D."/>
            <person name="Malone G."/>
            <person name="Dellagostin O."/>
            <person name="de Oliveira A.C."/>
            <person name="Bevan M."/>
            <person name="Bancroft I."/>
            <person name="Minx P."/>
            <person name="Cordum H."/>
            <person name="Wilson R."/>
            <person name="Cheng Z."/>
            <person name="Jin W."/>
            <person name="Jiang J."/>
            <person name="Leong S.A."/>
            <person name="Iwama H."/>
            <person name="Gojobori T."/>
            <person name="Itoh T."/>
            <person name="Niimura Y."/>
            <person name="Fujii Y."/>
            <person name="Habara T."/>
            <person name="Sakai H."/>
            <person name="Sato Y."/>
            <person name="Wilson G."/>
            <person name="Kumar K."/>
            <person name="McCouch S."/>
            <person name="Juretic N."/>
            <person name="Hoen D."/>
            <person name="Wright S."/>
            <person name="Bruskiewich R."/>
            <person name="Bureau T."/>
            <person name="Miyao A."/>
            <person name="Hirochika H."/>
            <person name="Nishikawa T."/>
            <person name="Kadowaki K."/>
            <person name="Sugiura M."/>
            <person name="Burr B."/>
            <person name="Sasaki T."/>
        </authorList>
    </citation>
    <scope>NUCLEOTIDE SEQUENCE [LARGE SCALE GENOMIC DNA]</scope>
    <source>
        <strain evidence="5">cv. Nipponbare</strain>
    </source>
</reference>
<name>Q5TKD7_ORYSJ</name>
<dbReference type="InterPro" id="IPR012337">
    <property type="entry name" value="RNaseH-like_sf"/>
</dbReference>
<dbReference type="GO" id="GO:0003676">
    <property type="term" value="F:nucleic acid binding"/>
    <property type="evidence" value="ECO:0007669"/>
    <property type="project" value="InterPro"/>
</dbReference>
<evidence type="ECO:0000313" key="4">
    <source>
        <dbReference type="EMBL" id="AAV59370.1"/>
    </source>
</evidence>
<feature type="compositionally biased region" description="Gly residues" evidence="2">
    <location>
        <begin position="17"/>
        <end position="29"/>
    </location>
</feature>
<feature type="region of interest" description="Disordered" evidence="2">
    <location>
        <begin position="226"/>
        <end position="300"/>
    </location>
</feature>
<organism evidence="4 5">
    <name type="scientific">Oryza sativa subsp. japonica</name>
    <name type="common">Rice</name>
    <dbReference type="NCBI Taxonomy" id="39947"/>
    <lineage>
        <taxon>Eukaryota</taxon>
        <taxon>Viridiplantae</taxon>
        <taxon>Streptophyta</taxon>
        <taxon>Embryophyta</taxon>
        <taxon>Tracheophyta</taxon>
        <taxon>Spermatophyta</taxon>
        <taxon>Magnoliopsida</taxon>
        <taxon>Liliopsida</taxon>
        <taxon>Poales</taxon>
        <taxon>Poaceae</taxon>
        <taxon>BOP clade</taxon>
        <taxon>Oryzoideae</taxon>
        <taxon>Oryzeae</taxon>
        <taxon>Oryzinae</taxon>
        <taxon>Oryza</taxon>
        <taxon>Oryza sativa</taxon>
    </lineage>
</organism>
<feature type="region of interest" description="Disordered" evidence="2">
    <location>
        <begin position="1"/>
        <end position="31"/>
    </location>
</feature>
<dbReference type="CDD" id="cd09272">
    <property type="entry name" value="RNase_HI_RT_Ty1"/>
    <property type="match status" value="1"/>
</dbReference>